<dbReference type="Pfam" id="PF03600">
    <property type="entry name" value="CitMHS"/>
    <property type="match status" value="1"/>
</dbReference>
<comment type="caution">
    <text evidence="8">The sequence shown here is derived from an EMBL/GenBank/DDBJ whole genome shotgun (WGS) entry which is preliminary data.</text>
</comment>
<comment type="subcellular location">
    <subcellularLocation>
        <location evidence="1">Membrane</location>
        <topology evidence="1">Multi-pass membrane protein</topology>
    </subcellularLocation>
</comment>
<dbReference type="GO" id="GO:0055085">
    <property type="term" value="P:transmembrane transport"/>
    <property type="evidence" value="ECO:0007669"/>
    <property type="project" value="InterPro"/>
</dbReference>
<evidence type="ECO:0000256" key="6">
    <source>
        <dbReference type="SAM" id="Phobius"/>
    </source>
</evidence>
<feature type="transmembrane region" description="Helical" evidence="6">
    <location>
        <begin position="249"/>
        <end position="269"/>
    </location>
</feature>
<accession>A0A0F3KEU7</accession>
<dbReference type="PATRIC" id="fig|345309.4.peg.2775"/>
<keyword evidence="4 6" id="KW-1133">Transmembrane helix</keyword>
<feature type="domain" description="Citrate transporter-like" evidence="7">
    <location>
        <begin position="22"/>
        <end position="321"/>
    </location>
</feature>
<feature type="transmembrane region" description="Helical" evidence="6">
    <location>
        <begin position="198"/>
        <end position="216"/>
    </location>
</feature>
<dbReference type="PANTHER" id="PTHR43568">
    <property type="entry name" value="P PROTEIN"/>
    <property type="match status" value="1"/>
</dbReference>
<protein>
    <submittedName>
        <fullName evidence="8">Membrane protein</fullName>
    </submittedName>
</protein>
<feature type="transmembrane region" description="Helical" evidence="6">
    <location>
        <begin position="162"/>
        <end position="186"/>
    </location>
</feature>
<keyword evidence="5 6" id="KW-0472">Membrane</keyword>
<dbReference type="EMBL" id="JZRB01000035">
    <property type="protein sequence ID" value="KJV29671.1"/>
    <property type="molecule type" value="Genomic_DNA"/>
</dbReference>
<evidence type="ECO:0000313" key="8">
    <source>
        <dbReference type="EMBL" id="KJV29671.1"/>
    </source>
</evidence>
<keyword evidence="3 6" id="KW-0812">Transmembrane</keyword>
<feature type="transmembrane region" description="Helical" evidence="6">
    <location>
        <begin position="316"/>
        <end position="336"/>
    </location>
</feature>
<feature type="transmembrane region" description="Helical" evidence="6">
    <location>
        <begin position="15"/>
        <end position="35"/>
    </location>
</feature>
<keyword evidence="9" id="KW-1185">Reference proteome</keyword>
<dbReference type="RefSeq" id="WP_045830576.1">
    <property type="nucleotide sequence ID" value="NZ_JZRB01000035.1"/>
</dbReference>
<feature type="transmembrane region" description="Helical" evidence="6">
    <location>
        <begin position="122"/>
        <end position="142"/>
    </location>
</feature>
<evidence type="ECO:0000256" key="2">
    <source>
        <dbReference type="ARBA" id="ARBA00022448"/>
    </source>
</evidence>
<sequence>MTWLPESLRNLRRDVFFLVLLGVAILFAVAMPARIASWPSLVDWPTIAALAGLLILTKAVEQSGALAHAGRWLIDHTPTRRLAALGLVGATALLSMLLTNDVSLFVMVPLTLSMCRIARIPAMRLVIFEALAVNAGSMLTPIGNPQNLFLWQQWGIGFGGFVWQMLPVVAIAMALLLALTAVAFPGTPLEVHEHVDSGLDRAMLIVGAVLYIPFLFLADAHHAAWGLLGLFVAFALFRRKVLAAIDWGLLLTFVLMFIDLRMLAGLGIIRQWLGALDLHQPLHLFATGALASQVVSNVPAAILLAEYSHDWRTLAWAVNVGGFGFILGSLANLIALRLLGEKRAWGAFHAWSVPFFVVMAAIGALLL</sequence>
<dbReference type="Proteomes" id="UP000033651">
    <property type="component" value="Unassembled WGS sequence"/>
</dbReference>
<feature type="transmembrane region" description="Helical" evidence="6">
    <location>
        <begin position="82"/>
        <end position="110"/>
    </location>
</feature>
<name>A0A0F3KEU7_9GAMM</name>
<dbReference type="InterPro" id="IPR004680">
    <property type="entry name" value="Cit_transptr-like_dom"/>
</dbReference>
<feature type="transmembrane region" description="Helical" evidence="6">
    <location>
        <begin position="348"/>
        <end position="366"/>
    </location>
</feature>
<gene>
    <name evidence="8" type="ORF">VI08_15825</name>
</gene>
<dbReference type="OrthoDB" id="3177666at2"/>
<dbReference type="InterPro" id="IPR051475">
    <property type="entry name" value="Diverse_Ion_Transporter"/>
</dbReference>
<dbReference type="AlphaFoldDB" id="A0A0F3KEU7"/>
<feature type="transmembrane region" description="Helical" evidence="6">
    <location>
        <begin position="281"/>
        <end position="304"/>
    </location>
</feature>
<evidence type="ECO:0000256" key="1">
    <source>
        <dbReference type="ARBA" id="ARBA00004141"/>
    </source>
</evidence>
<evidence type="ECO:0000256" key="4">
    <source>
        <dbReference type="ARBA" id="ARBA00022989"/>
    </source>
</evidence>
<evidence type="ECO:0000256" key="5">
    <source>
        <dbReference type="ARBA" id="ARBA00023136"/>
    </source>
</evidence>
<organism evidence="8 9">
    <name type="scientific">Luteibacter yeojuensis</name>
    <dbReference type="NCBI Taxonomy" id="345309"/>
    <lineage>
        <taxon>Bacteria</taxon>
        <taxon>Pseudomonadati</taxon>
        <taxon>Pseudomonadota</taxon>
        <taxon>Gammaproteobacteria</taxon>
        <taxon>Lysobacterales</taxon>
        <taxon>Rhodanobacteraceae</taxon>
        <taxon>Luteibacter</taxon>
    </lineage>
</organism>
<keyword evidence="2" id="KW-0813">Transport</keyword>
<reference evidence="8 9" key="1">
    <citation type="submission" date="2015-03" db="EMBL/GenBank/DDBJ databases">
        <title>Draft genome sequence of Luteibacter yeojuensis strain SU11.</title>
        <authorList>
            <person name="Sulaiman J."/>
            <person name="Priya K."/>
            <person name="Chan K.-G."/>
        </authorList>
    </citation>
    <scope>NUCLEOTIDE SEQUENCE [LARGE SCALE GENOMIC DNA]</scope>
    <source>
        <strain evidence="8 9">SU11</strain>
    </source>
</reference>
<proteinExistence type="predicted"/>
<evidence type="ECO:0000256" key="3">
    <source>
        <dbReference type="ARBA" id="ARBA00022692"/>
    </source>
</evidence>
<dbReference type="PANTHER" id="PTHR43568:SF1">
    <property type="entry name" value="P PROTEIN"/>
    <property type="match status" value="1"/>
</dbReference>
<evidence type="ECO:0000313" key="9">
    <source>
        <dbReference type="Proteomes" id="UP000033651"/>
    </source>
</evidence>
<dbReference type="GO" id="GO:0016020">
    <property type="term" value="C:membrane"/>
    <property type="evidence" value="ECO:0007669"/>
    <property type="project" value="UniProtKB-SubCell"/>
</dbReference>
<evidence type="ECO:0000259" key="7">
    <source>
        <dbReference type="Pfam" id="PF03600"/>
    </source>
</evidence>